<keyword evidence="4" id="KW-1185">Reference proteome</keyword>
<protein>
    <recommendedName>
        <fullName evidence="2">Protein kinase domain-containing protein</fullName>
    </recommendedName>
</protein>
<name>A0AAQ4S0C3_GASAC</name>
<dbReference type="SMART" id="SM00220">
    <property type="entry name" value="S_TKc"/>
    <property type="match status" value="2"/>
</dbReference>
<dbReference type="InterPro" id="IPR011009">
    <property type="entry name" value="Kinase-like_dom_sf"/>
</dbReference>
<dbReference type="GO" id="GO:0004674">
    <property type="term" value="F:protein serine/threonine kinase activity"/>
    <property type="evidence" value="ECO:0007669"/>
    <property type="project" value="TreeGrafter"/>
</dbReference>
<sequence length="728" mass="80482">MAYPTGTLAQGAFGKVYKQKYNDTWAAIKKVPQHLINRKDLERECEVYKKAKHPNIVKLLGNINLKDGKWIIPLEFIFGEDLETTIFKASNSKIQLSPSIKGTIILGMCEGLFHLHSRDIVHQDLKPDNIMVEHGTNRAVIIDLGLAKFFKFGLSSAMDMGNQAYSAPEVLQMGTQRDQRSDVWAMGKIIAELCARIRLHTPSVCPAKIRDVMGDQPYCHSVCRMVDPNPSLRASVGGVIHEIRRAAGASAVTNTAVQKEHLKPPQVDVTIPSPADQGAAPGNRDLSPMNRGAAPANRDLSPMNRAAAPANRGLLQLNRNPPPMNRGLPQFFRDPIPHKHPPPPKCEPAPKPPFKALLPQAAMHFPPSPQSAEEKNQQMALVPAGGPEPTRDFQRRMRPQDRPAEASMAYPTGTLAQGAFGKVYKQKYNDTWAAIKKVPQHLINRKDLERECDVYKKAKHPNIVKLLGNINLKDGKWIIPLEFIFGEDLETTIFKASNSKIQLSPSIKGTIILGMCEGLFHLHSRDIVHQDLKPDNIMVEHGTNRAVIIDLGLAKFFKFGLSSAMDMGNPAYSAPEVLQMGTQRDQRSDVWAMGKIIAELCARIRLHTPSVCPAKIRDVMGDQPYCHSVCRMVDPNPSLRASVGGVIHEIRRAAGASAVTNTAVQKEHLKPPQVDVTIPSPADQGAAPGNRGLPHFNRDPSPMNRGLPQLNRNPIPHTRIHMWNPNQP</sequence>
<feature type="region of interest" description="Disordered" evidence="1">
    <location>
        <begin position="676"/>
        <end position="728"/>
    </location>
</feature>
<evidence type="ECO:0000256" key="1">
    <source>
        <dbReference type="SAM" id="MobiDB-lite"/>
    </source>
</evidence>
<dbReference type="PANTHER" id="PTHR44329">
    <property type="entry name" value="SERINE/THREONINE-PROTEIN KINASE TNNI3K-RELATED"/>
    <property type="match status" value="1"/>
</dbReference>
<dbReference type="GeneID" id="120810579"/>
<reference evidence="3 4" key="1">
    <citation type="journal article" date="2021" name="G3 (Bethesda)">
        <title>Improved contiguity of the threespine stickleback genome using long-read sequencing.</title>
        <authorList>
            <person name="Nath S."/>
            <person name="Shaw D.E."/>
            <person name="White M.A."/>
        </authorList>
    </citation>
    <scope>NUCLEOTIDE SEQUENCE [LARGE SCALE GENOMIC DNA]</scope>
    <source>
        <strain evidence="3 4">Lake Benthic</strain>
    </source>
</reference>
<dbReference type="InterPro" id="IPR051681">
    <property type="entry name" value="Ser/Thr_Kinases-Pseudokinases"/>
</dbReference>
<dbReference type="InterPro" id="IPR008271">
    <property type="entry name" value="Ser/Thr_kinase_AS"/>
</dbReference>
<organism evidence="3 4">
    <name type="scientific">Gasterosteus aculeatus aculeatus</name>
    <name type="common">three-spined stickleback</name>
    <dbReference type="NCBI Taxonomy" id="481459"/>
    <lineage>
        <taxon>Eukaryota</taxon>
        <taxon>Metazoa</taxon>
        <taxon>Chordata</taxon>
        <taxon>Craniata</taxon>
        <taxon>Vertebrata</taxon>
        <taxon>Euteleostomi</taxon>
        <taxon>Actinopterygii</taxon>
        <taxon>Neopterygii</taxon>
        <taxon>Teleostei</taxon>
        <taxon>Neoteleostei</taxon>
        <taxon>Acanthomorphata</taxon>
        <taxon>Eupercaria</taxon>
        <taxon>Perciformes</taxon>
        <taxon>Cottioidei</taxon>
        <taxon>Gasterosteales</taxon>
        <taxon>Gasterosteidae</taxon>
        <taxon>Gasterosteus</taxon>
    </lineage>
</organism>
<feature type="domain" description="Protein kinase" evidence="2">
    <location>
        <begin position="409"/>
        <end position="728"/>
    </location>
</feature>
<dbReference type="SUPFAM" id="SSF56112">
    <property type="entry name" value="Protein kinase-like (PK-like)"/>
    <property type="match status" value="2"/>
</dbReference>
<dbReference type="CDD" id="cd00180">
    <property type="entry name" value="PKc"/>
    <property type="match status" value="2"/>
</dbReference>
<dbReference type="InterPro" id="IPR000719">
    <property type="entry name" value="Prot_kinase_dom"/>
</dbReference>
<dbReference type="PROSITE" id="PS00108">
    <property type="entry name" value="PROTEIN_KINASE_ST"/>
    <property type="match status" value="2"/>
</dbReference>
<evidence type="ECO:0000313" key="3">
    <source>
        <dbReference type="Ensembl" id="ENSGACP00000069309.1"/>
    </source>
</evidence>
<feature type="domain" description="Protein kinase" evidence="2">
    <location>
        <begin position="2"/>
        <end position="332"/>
    </location>
</feature>
<dbReference type="KEGG" id="gat:120810579"/>
<dbReference type="RefSeq" id="XP_040021174.1">
    <property type="nucleotide sequence ID" value="XM_040165240.1"/>
</dbReference>
<dbReference type="Ensembl" id="ENSGACT00000077533.1">
    <property type="protein sequence ID" value="ENSGACP00000069309.1"/>
    <property type="gene ID" value="ENSGACG00000025306.1"/>
</dbReference>
<dbReference type="Proteomes" id="UP000007635">
    <property type="component" value="Chromosome XX"/>
</dbReference>
<dbReference type="GeneTree" id="ENSGT00410000029015"/>
<proteinExistence type="predicted"/>
<reference evidence="3" key="2">
    <citation type="submission" date="2025-08" db="UniProtKB">
        <authorList>
            <consortium name="Ensembl"/>
        </authorList>
    </citation>
    <scope>IDENTIFICATION</scope>
</reference>
<dbReference type="AlphaFoldDB" id="A0AAQ4S0C3"/>
<feature type="region of interest" description="Disordered" evidence="1">
    <location>
        <begin position="266"/>
        <end position="304"/>
    </location>
</feature>
<dbReference type="GO" id="GO:0005524">
    <property type="term" value="F:ATP binding"/>
    <property type="evidence" value="ECO:0007669"/>
    <property type="project" value="InterPro"/>
</dbReference>
<dbReference type="CTD" id="100332827"/>
<evidence type="ECO:0000313" key="4">
    <source>
        <dbReference type="Proteomes" id="UP000007635"/>
    </source>
</evidence>
<evidence type="ECO:0000259" key="2">
    <source>
        <dbReference type="PROSITE" id="PS50011"/>
    </source>
</evidence>
<dbReference type="Pfam" id="PF00069">
    <property type="entry name" value="Pkinase"/>
    <property type="match status" value="2"/>
</dbReference>
<dbReference type="Gene3D" id="1.10.510.10">
    <property type="entry name" value="Transferase(Phosphotransferase) domain 1"/>
    <property type="match status" value="2"/>
</dbReference>
<accession>A0AAQ4S0C3</accession>
<dbReference type="PROSITE" id="PS50011">
    <property type="entry name" value="PROTEIN_KINASE_DOM"/>
    <property type="match status" value="2"/>
</dbReference>
<reference evidence="3" key="3">
    <citation type="submission" date="2025-09" db="UniProtKB">
        <authorList>
            <consortium name="Ensembl"/>
        </authorList>
    </citation>
    <scope>IDENTIFICATION</scope>
</reference>